<proteinExistence type="predicted"/>
<protein>
    <submittedName>
        <fullName evidence="3">EAL domain, c-di-GMP-specific phosphodiesterase class I (Or its enzymatically inactive variant)</fullName>
    </submittedName>
</protein>
<dbReference type="RefSeq" id="WP_139208228.1">
    <property type="nucleotide sequence ID" value="NZ_CP067124.1"/>
</dbReference>
<dbReference type="InterPro" id="IPR043128">
    <property type="entry name" value="Rev_trsase/Diguanyl_cyclase"/>
</dbReference>
<dbReference type="Gene3D" id="3.30.70.270">
    <property type="match status" value="1"/>
</dbReference>
<reference evidence="3 4" key="1">
    <citation type="submission" date="2016-10" db="EMBL/GenBank/DDBJ databases">
        <authorList>
            <person name="de Groot N.N."/>
        </authorList>
    </citation>
    <scope>NUCLEOTIDE SEQUENCE [LARGE SCALE GENOMIC DNA]</scope>
    <source>
        <strain evidence="3 4">DSM 8512</strain>
    </source>
</reference>
<evidence type="ECO:0000259" key="1">
    <source>
        <dbReference type="PROSITE" id="PS50883"/>
    </source>
</evidence>
<dbReference type="PROSITE" id="PS50887">
    <property type="entry name" value="GGDEF"/>
    <property type="match status" value="1"/>
</dbReference>
<feature type="domain" description="GGDEF" evidence="2">
    <location>
        <begin position="24"/>
        <end position="154"/>
    </location>
</feature>
<dbReference type="PROSITE" id="PS50883">
    <property type="entry name" value="EAL"/>
    <property type="match status" value="1"/>
</dbReference>
<dbReference type="CDD" id="cd01948">
    <property type="entry name" value="EAL"/>
    <property type="match status" value="1"/>
</dbReference>
<dbReference type="PANTHER" id="PTHR33121:SF70">
    <property type="entry name" value="SIGNALING PROTEIN YKOW"/>
    <property type="match status" value="1"/>
</dbReference>
<feature type="domain" description="EAL" evidence="1">
    <location>
        <begin position="160"/>
        <end position="414"/>
    </location>
</feature>
<dbReference type="Gene3D" id="3.20.20.450">
    <property type="entry name" value="EAL domain"/>
    <property type="match status" value="1"/>
</dbReference>
<dbReference type="OrthoDB" id="9814202at2"/>
<dbReference type="InterPro" id="IPR050706">
    <property type="entry name" value="Cyclic-di-GMP_PDE-like"/>
</dbReference>
<dbReference type="InterPro" id="IPR035919">
    <property type="entry name" value="EAL_sf"/>
</dbReference>
<sequence length="429" mass="46968">MTDTSHSRWRTFWDRILPSRHSEGCNTVLLLRVENLMLLANRLGQAGLTQLLMQVLMRFGGGIRQQDAIRIVGQGQFCITISDRSETEAMRIALRLQDQGQQPVGVAGHQAHPVLTGVLIRDGEAASEDMIQCAHQRLSMLPADRLGRISLFDLYSAAPDSHLPATVAQAASEGQITALFQPQICCDSGRVTGFEALARWNHPTRGLLNPAAFMPGMSPADHGALSLCILRQSLTALKRWDQAGHSVPTVSLNISDCELSDPDFASAILWELDRQDLLPSRLVLEVLETVGPINCSDQARRNLARLSQSGCHLDLDDFGTGYASLDAIRQFGVHRIKIDRSFVTACDHDPAQQRMVLAILALADRLGIATLAEGVETKEEHSFLAQIGCDQVQGFAIARPMPFSDTLGFLENHERHIGPILPLARKGTG</sequence>
<name>A0A1H8M1Z4_9RHOB</name>
<organism evidence="3 4">
    <name type="scientific">Paracoccus alcaliphilus</name>
    <dbReference type="NCBI Taxonomy" id="34002"/>
    <lineage>
        <taxon>Bacteria</taxon>
        <taxon>Pseudomonadati</taxon>
        <taxon>Pseudomonadota</taxon>
        <taxon>Alphaproteobacteria</taxon>
        <taxon>Rhodobacterales</taxon>
        <taxon>Paracoccaceae</taxon>
        <taxon>Paracoccus</taxon>
    </lineage>
</organism>
<dbReference type="AlphaFoldDB" id="A0A1H8M1Z4"/>
<accession>A0A1H8M1Z4</accession>
<dbReference type="SMART" id="SM00052">
    <property type="entry name" value="EAL"/>
    <property type="match status" value="1"/>
</dbReference>
<dbReference type="InterPro" id="IPR001633">
    <property type="entry name" value="EAL_dom"/>
</dbReference>
<dbReference type="SUPFAM" id="SSF55073">
    <property type="entry name" value="Nucleotide cyclase"/>
    <property type="match status" value="1"/>
</dbReference>
<dbReference type="InterPro" id="IPR000160">
    <property type="entry name" value="GGDEF_dom"/>
</dbReference>
<dbReference type="InterPro" id="IPR029787">
    <property type="entry name" value="Nucleotide_cyclase"/>
</dbReference>
<evidence type="ECO:0000259" key="2">
    <source>
        <dbReference type="PROSITE" id="PS50887"/>
    </source>
</evidence>
<dbReference type="Proteomes" id="UP000199054">
    <property type="component" value="Unassembled WGS sequence"/>
</dbReference>
<keyword evidence="4" id="KW-1185">Reference proteome</keyword>
<dbReference type="Pfam" id="PF00563">
    <property type="entry name" value="EAL"/>
    <property type="match status" value="1"/>
</dbReference>
<dbReference type="PANTHER" id="PTHR33121">
    <property type="entry name" value="CYCLIC DI-GMP PHOSPHODIESTERASE PDEF"/>
    <property type="match status" value="1"/>
</dbReference>
<dbReference type="SUPFAM" id="SSF141868">
    <property type="entry name" value="EAL domain-like"/>
    <property type="match status" value="1"/>
</dbReference>
<dbReference type="STRING" id="34002.SAMN04489859_103550"/>
<gene>
    <name evidence="3" type="ORF">SAMN04489859_103550</name>
</gene>
<evidence type="ECO:0000313" key="4">
    <source>
        <dbReference type="Proteomes" id="UP000199054"/>
    </source>
</evidence>
<dbReference type="EMBL" id="FODE01000035">
    <property type="protein sequence ID" value="SEO11434.1"/>
    <property type="molecule type" value="Genomic_DNA"/>
</dbReference>
<evidence type="ECO:0000313" key="3">
    <source>
        <dbReference type="EMBL" id="SEO11434.1"/>
    </source>
</evidence>
<dbReference type="GO" id="GO:0071111">
    <property type="term" value="F:cyclic-guanylate-specific phosphodiesterase activity"/>
    <property type="evidence" value="ECO:0007669"/>
    <property type="project" value="InterPro"/>
</dbReference>